<gene>
    <name evidence="1" type="ORF">FJT64_014950</name>
</gene>
<protein>
    <submittedName>
        <fullName evidence="1">Uncharacterized protein</fullName>
    </submittedName>
</protein>
<reference evidence="1 2" key="1">
    <citation type="submission" date="2019-07" db="EMBL/GenBank/DDBJ databases">
        <title>Draft genome assembly of a fouling barnacle, Amphibalanus amphitrite (Darwin, 1854): The first reference genome for Thecostraca.</title>
        <authorList>
            <person name="Kim W."/>
        </authorList>
    </citation>
    <scope>NUCLEOTIDE SEQUENCE [LARGE SCALE GENOMIC DNA]</scope>
    <source>
        <strain evidence="1">SNU_AA5</strain>
        <tissue evidence="1">Soma without cirri and trophi</tissue>
    </source>
</reference>
<evidence type="ECO:0000313" key="1">
    <source>
        <dbReference type="EMBL" id="KAF0314613.1"/>
    </source>
</evidence>
<comment type="caution">
    <text evidence="1">The sequence shown here is derived from an EMBL/GenBank/DDBJ whole genome shotgun (WGS) entry which is preliminary data.</text>
</comment>
<evidence type="ECO:0000313" key="2">
    <source>
        <dbReference type="Proteomes" id="UP000440578"/>
    </source>
</evidence>
<dbReference type="Proteomes" id="UP000440578">
    <property type="component" value="Unassembled WGS sequence"/>
</dbReference>
<proteinExistence type="predicted"/>
<sequence>MRLSSTRSGHCQVDRAMVIAQKRQSSDCGCFLSCLACSRCWAAVYTPANHTCQLLYKRVNVCTTYSDGSNCLAEAGDGPQLVANRLSESDSGG</sequence>
<organism evidence="1 2">
    <name type="scientific">Amphibalanus amphitrite</name>
    <name type="common">Striped barnacle</name>
    <name type="synonym">Balanus amphitrite</name>
    <dbReference type="NCBI Taxonomy" id="1232801"/>
    <lineage>
        <taxon>Eukaryota</taxon>
        <taxon>Metazoa</taxon>
        <taxon>Ecdysozoa</taxon>
        <taxon>Arthropoda</taxon>
        <taxon>Crustacea</taxon>
        <taxon>Multicrustacea</taxon>
        <taxon>Cirripedia</taxon>
        <taxon>Thoracica</taxon>
        <taxon>Thoracicalcarea</taxon>
        <taxon>Balanomorpha</taxon>
        <taxon>Balanoidea</taxon>
        <taxon>Balanidae</taxon>
        <taxon>Amphibalaninae</taxon>
        <taxon>Amphibalanus</taxon>
    </lineage>
</organism>
<name>A0A6A4X8K7_AMPAM</name>
<dbReference type="AlphaFoldDB" id="A0A6A4X8K7"/>
<accession>A0A6A4X8K7</accession>
<keyword evidence="2" id="KW-1185">Reference proteome</keyword>
<dbReference type="EMBL" id="VIIS01000010">
    <property type="protein sequence ID" value="KAF0314613.1"/>
    <property type="molecule type" value="Genomic_DNA"/>
</dbReference>